<dbReference type="Pfam" id="PF01636">
    <property type="entry name" value="APH"/>
    <property type="match status" value="1"/>
</dbReference>
<keyword evidence="4" id="KW-1185">Reference proteome</keyword>
<dbReference type="Gene3D" id="3.90.1200.10">
    <property type="match status" value="1"/>
</dbReference>
<evidence type="ECO:0000256" key="1">
    <source>
        <dbReference type="ARBA" id="ARBA00038240"/>
    </source>
</evidence>
<accession>A0A4R4E9V0</accession>
<evidence type="ECO:0000313" key="3">
    <source>
        <dbReference type="EMBL" id="TCZ75793.1"/>
    </source>
</evidence>
<gene>
    <name evidence="3" type="ORF">E0485_15545</name>
</gene>
<proteinExistence type="inferred from homology"/>
<dbReference type="Proteomes" id="UP000295418">
    <property type="component" value="Unassembled WGS sequence"/>
</dbReference>
<dbReference type="RefSeq" id="WP_132418981.1">
    <property type="nucleotide sequence ID" value="NZ_SKFG01000016.1"/>
</dbReference>
<dbReference type="Gene3D" id="3.30.200.20">
    <property type="entry name" value="Phosphorylase Kinase, domain 1"/>
    <property type="match status" value="1"/>
</dbReference>
<dbReference type="PANTHER" id="PTHR21064">
    <property type="entry name" value="AMINOGLYCOSIDE PHOSPHOTRANSFERASE DOMAIN-CONTAINING PROTEIN-RELATED"/>
    <property type="match status" value="1"/>
</dbReference>
<dbReference type="InterPro" id="IPR002575">
    <property type="entry name" value="Aminoglycoside_PTrfase"/>
</dbReference>
<dbReference type="AlphaFoldDB" id="A0A4R4E9V0"/>
<protein>
    <submittedName>
        <fullName evidence="3">Aminoglycoside phosphotransferase</fullName>
    </submittedName>
</protein>
<sequence length="342" mass="39359">MIPFFQFDTNEQRNALLARGRKVALSALQQFNIEWVRITFIQLSDTITYQIETTTSQSYLLRIHSDRLNKQELQSELALLQSMNESADLVLPKGLPNSHGSYVLEIETDEGYRRPYVTIMHWVEGELVNGKITEEQAYSMGVMAARLHQATASFIPPSDFTRPVWGADHFRREFDRLRKYYSCFLSEQAWTQYVAASEKIVSELANIQPTKLNFGIVHGDLHTGNIVVDQDDPRPIDFGRCGHGYYLYDLAHTILSIHPPIRSKLIQGYESIRKLETDYVRLLETFFIMSMIETYCHHASNPSETANLIAEQPYAQALIRDYLQGAPFLFNPIKPMEIKELS</sequence>
<dbReference type="PANTHER" id="PTHR21064:SF6">
    <property type="entry name" value="AMINOGLYCOSIDE PHOSPHOTRANSFERASE DOMAIN-CONTAINING PROTEIN"/>
    <property type="match status" value="1"/>
</dbReference>
<dbReference type="EMBL" id="SKFG01000016">
    <property type="protein sequence ID" value="TCZ75793.1"/>
    <property type="molecule type" value="Genomic_DNA"/>
</dbReference>
<keyword evidence="3" id="KW-0808">Transferase</keyword>
<evidence type="ECO:0000313" key="4">
    <source>
        <dbReference type="Proteomes" id="UP000295418"/>
    </source>
</evidence>
<comment type="similarity">
    <text evidence="1">Belongs to the pseudomonas-type ThrB family.</text>
</comment>
<comment type="caution">
    <text evidence="3">The sequence shown here is derived from an EMBL/GenBank/DDBJ whole genome shotgun (WGS) entry which is preliminary data.</text>
</comment>
<name>A0A4R4E9V0_9BACL</name>
<feature type="domain" description="Aminoglycoside phosphotransferase" evidence="2">
    <location>
        <begin position="48"/>
        <end position="270"/>
    </location>
</feature>
<dbReference type="InterPro" id="IPR011009">
    <property type="entry name" value="Kinase-like_dom_sf"/>
</dbReference>
<dbReference type="InterPro" id="IPR050249">
    <property type="entry name" value="Pseudomonas-type_ThrB"/>
</dbReference>
<dbReference type="GO" id="GO:0019202">
    <property type="term" value="F:amino acid kinase activity"/>
    <property type="evidence" value="ECO:0007669"/>
    <property type="project" value="TreeGrafter"/>
</dbReference>
<dbReference type="SUPFAM" id="SSF56112">
    <property type="entry name" value="Protein kinase-like (PK-like)"/>
    <property type="match status" value="1"/>
</dbReference>
<organism evidence="3 4">
    <name type="scientific">Paenibacillus albiflavus</name>
    <dbReference type="NCBI Taxonomy" id="2545760"/>
    <lineage>
        <taxon>Bacteria</taxon>
        <taxon>Bacillati</taxon>
        <taxon>Bacillota</taxon>
        <taxon>Bacilli</taxon>
        <taxon>Bacillales</taxon>
        <taxon>Paenibacillaceae</taxon>
        <taxon>Paenibacillus</taxon>
    </lineage>
</organism>
<reference evidence="3 4" key="1">
    <citation type="submission" date="2019-03" db="EMBL/GenBank/DDBJ databases">
        <authorList>
            <person name="Kim M.K.M."/>
        </authorList>
    </citation>
    <scope>NUCLEOTIDE SEQUENCE [LARGE SCALE GENOMIC DNA]</scope>
    <source>
        <strain evidence="3 4">18JY21-1</strain>
    </source>
</reference>
<evidence type="ECO:0000259" key="2">
    <source>
        <dbReference type="Pfam" id="PF01636"/>
    </source>
</evidence>
<dbReference type="OrthoDB" id="4030632at2"/>